<name>A0A072PMY4_9EURO</name>
<proteinExistence type="predicted"/>
<organism evidence="1 2">
    <name type="scientific">Exophiala aquamarina CBS 119918</name>
    <dbReference type="NCBI Taxonomy" id="1182545"/>
    <lineage>
        <taxon>Eukaryota</taxon>
        <taxon>Fungi</taxon>
        <taxon>Dikarya</taxon>
        <taxon>Ascomycota</taxon>
        <taxon>Pezizomycotina</taxon>
        <taxon>Eurotiomycetes</taxon>
        <taxon>Chaetothyriomycetidae</taxon>
        <taxon>Chaetothyriales</taxon>
        <taxon>Herpotrichiellaceae</taxon>
        <taxon>Exophiala</taxon>
    </lineage>
</organism>
<protein>
    <submittedName>
        <fullName evidence="1">Uncharacterized protein</fullName>
    </submittedName>
</protein>
<dbReference type="EMBL" id="AMGV01000002">
    <property type="protein sequence ID" value="KEF61444.1"/>
    <property type="molecule type" value="Genomic_DNA"/>
</dbReference>
<dbReference type="RefSeq" id="XP_013264034.1">
    <property type="nucleotide sequence ID" value="XM_013408580.1"/>
</dbReference>
<comment type="caution">
    <text evidence="1">The sequence shown here is derived from an EMBL/GenBank/DDBJ whole genome shotgun (WGS) entry which is preliminary data.</text>
</comment>
<keyword evidence="2" id="KW-1185">Reference proteome</keyword>
<dbReference type="HOGENOM" id="CLU_2372817_0_0_1"/>
<reference evidence="1 2" key="1">
    <citation type="submission" date="2013-03" db="EMBL/GenBank/DDBJ databases">
        <title>The Genome Sequence of Exophiala aquamarina CBS 119918.</title>
        <authorList>
            <consortium name="The Broad Institute Genomics Platform"/>
            <person name="Cuomo C."/>
            <person name="de Hoog S."/>
            <person name="Gorbushina A."/>
            <person name="Walker B."/>
            <person name="Young S.K."/>
            <person name="Zeng Q."/>
            <person name="Gargeya S."/>
            <person name="Fitzgerald M."/>
            <person name="Haas B."/>
            <person name="Abouelleil A."/>
            <person name="Allen A.W."/>
            <person name="Alvarado L."/>
            <person name="Arachchi H.M."/>
            <person name="Berlin A.M."/>
            <person name="Chapman S.B."/>
            <person name="Gainer-Dewar J."/>
            <person name="Goldberg J."/>
            <person name="Griggs A."/>
            <person name="Gujja S."/>
            <person name="Hansen M."/>
            <person name="Howarth C."/>
            <person name="Imamovic A."/>
            <person name="Ireland A."/>
            <person name="Larimer J."/>
            <person name="McCowan C."/>
            <person name="Murphy C."/>
            <person name="Pearson M."/>
            <person name="Poon T.W."/>
            <person name="Priest M."/>
            <person name="Roberts A."/>
            <person name="Saif S."/>
            <person name="Shea T."/>
            <person name="Sisk P."/>
            <person name="Sykes S."/>
            <person name="Wortman J."/>
            <person name="Nusbaum C."/>
            <person name="Birren B."/>
        </authorList>
    </citation>
    <scope>NUCLEOTIDE SEQUENCE [LARGE SCALE GENOMIC DNA]</scope>
    <source>
        <strain evidence="1 2">CBS 119918</strain>
    </source>
</reference>
<dbReference type="OrthoDB" id="5386133at2759"/>
<dbReference type="AlphaFoldDB" id="A0A072PMY4"/>
<evidence type="ECO:0000313" key="1">
    <source>
        <dbReference type="EMBL" id="KEF61444.1"/>
    </source>
</evidence>
<dbReference type="GeneID" id="25277950"/>
<gene>
    <name evidence="1" type="ORF">A1O9_03010</name>
</gene>
<evidence type="ECO:0000313" key="2">
    <source>
        <dbReference type="Proteomes" id="UP000027920"/>
    </source>
</evidence>
<dbReference type="VEuPathDB" id="FungiDB:A1O9_03010"/>
<accession>A0A072PMY4</accession>
<sequence length="95" mass="10479">MLSGGSHHGWHEEVRNIIKLQLEAGVPGKVIAHYNKVSTSFVSQMNVERKMGPELLEARRRSRGPRAKISPAANAALARILEEDPNALRSEAVEL</sequence>
<dbReference type="Proteomes" id="UP000027920">
    <property type="component" value="Unassembled WGS sequence"/>
</dbReference>